<dbReference type="Proteomes" id="UP000835052">
    <property type="component" value="Unassembled WGS sequence"/>
</dbReference>
<name>A0A8S1GSC9_9PELO</name>
<gene>
    <name evidence="3" type="ORF">CAUJ_LOCUS2476</name>
</gene>
<comment type="caution">
    <text evidence="3">The sequence shown here is derived from an EMBL/GenBank/DDBJ whole genome shotgun (WGS) entry which is preliminary data.</text>
</comment>
<dbReference type="PANTHER" id="PTHR36955:SF1">
    <property type="entry name" value="SECRETED NEMATODE CLADE V PROTEIN GENE FAMILY"/>
    <property type="match status" value="1"/>
</dbReference>
<dbReference type="EMBL" id="CAJGYM010000004">
    <property type="protein sequence ID" value="CAD6186557.1"/>
    <property type="molecule type" value="Genomic_DNA"/>
</dbReference>
<dbReference type="Pfam" id="PF17619">
    <property type="entry name" value="SCVP"/>
    <property type="match status" value="1"/>
</dbReference>
<keyword evidence="2" id="KW-0732">Signal</keyword>
<evidence type="ECO:0000313" key="3">
    <source>
        <dbReference type="EMBL" id="CAD6186557.1"/>
    </source>
</evidence>
<accession>A0A8S1GSC9</accession>
<proteinExistence type="predicted"/>
<protein>
    <submittedName>
        <fullName evidence="3">Uncharacterized protein</fullName>
    </submittedName>
</protein>
<reference evidence="3" key="1">
    <citation type="submission" date="2020-10" db="EMBL/GenBank/DDBJ databases">
        <authorList>
            <person name="Kikuchi T."/>
        </authorList>
    </citation>
    <scope>NUCLEOTIDE SEQUENCE</scope>
    <source>
        <strain evidence="3">NKZ352</strain>
    </source>
</reference>
<dbReference type="PANTHER" id="PTHR36955">
    <property type="entry name" value="SECRETED NEMATODE CLADE V PROTEIN GENE FAMILY"/>
    <property type="match status" value="1"/>
</dbReference>
<evidence type="ECO:0000256" key="1">
    <source>
        <dbReference type="SAM" id="MobiDB-lite"/>
    </source>
</evidence>
<dbReference type="InterPro" id="IPR035126">
    <property type="entry name" value="SCVP"/>
</dbReference>
<sequence length="174" mass="18191">MQPGNCIEMSKIFCFLAVVLALTKACAPPAATTQKPTTKAATTVATSPSTTVKPPGDLPARGPRRFVKRAAEGTLVLVTIVTTKPFDPSVNDANARSIYAAVEGFAAENNVQLPQGEHLSRMATNNGGKLAVKLLVKDPSASCEAVNQFARAAKQSVAEVNYTTINCEGSTTVV</sequence>
<dbReference type="AlphaFoldDB" id="A0A8S1GSC9"/>
<evidence type="ECO:0000256" key="2">
    <source>
        <dbReference type="SAM" id="SignalP"/>
    </source>
</evidence>
<feature type="chain" id="PRO_5035845685" evidence="2">
    <location>
        <begin position="22"/>
        <end position="174"/>
    </location>
</feature>
<organism evidence="3 4">
    <name type="scientific">Caenorhabditis auriculariae</name>
    <dbReference type="NCBI Taxonomy" id="2777116"/>
    <lineage>
        <taxon>Eukaryota</taxon>
        <taxon>Metazoa</taxon>
        <taxon>Ecdysozoa</taxon>
        <taxon>Nematoda</taxon>
        <taxon>Chromadorea</taxon>
        <taxon>Rhabditida</taxon>
        <taxon>Rhabditina</taxon>
        <taxon>Rhabditomorpha</taxon>
        <taxon>Rhabditoidea</taxon>
        <taxon>Rhabditidae</taxon>
        <taxon>Peloderinae</taxon>
        <taxon>Caenorhabditis</taxon>
    </lineage>
</organism>
<feature type="signal peptide" evidence="2">
    <location>
        <begin position="1"/>
        <end position="21"/>
    </location>
</feature>
<dbReference type="OrthoDB" id="5815178at2759"/>
<feature type="region of interest" description="Disordered" evidence="1">
    <location>
        <begin position="31"/>
        <end position="61"/>
    </location>
</feature>
<keyword evidence="4" id="KW-1185">Reference proteome</keyword>
<feature type="compositionally biased region" description="Low complexity" evidence="1">
    <location>
        <begin position="31"/>
        <end position="55"/>
    </location>
</feature>
<evidence type="ECO:0000313" key="4">
    <source>
        <dbReference type="Proteomes" id="UP000835052"/>
    </source>
</evidence>